<evidence type="ECO:0000313" key="3">
    <source>
        <dbReference type="Proteomes" id="UP001172159"/>
    </source>
</evidence>
<evidence type="ECO:0000313" key="2">
    <source>
        <dbReference type="EMBL" id="KAK0704208.1"/>
    </source>
</evidence>
<protein>
    <submittedName>
        <fullName evidence="2">Uncharacterized protein</fullName>
    </submittedName>
</protein>
<dbReference type="Proteomes" id="UP001172159">
    <property type="component" value="Unassembled WGS sequence"/>
</dbReference>
<comment type="caution">
    <text evidence="2">The sequence shown here is derived from an EMBL/GenBank/DDBJ whole genome shotgun (WGS) entry which is preliminary data.</text>
</comment>
<name>A0AA40DLG8_9PEZI</name>
<proteinExistence type="predicted"/>
<sequence>MSETGSKSQLTGSWEPAFSPKHQFDVDKHHYYESALLSPTLPRQGRAYRVLPPCQPQAIFAAMSITIWPGIYGSDGFPSGGFPSGGFPSGGFPSGGFRLKRVVDMLSQAKRSGGGLVDGLKTRSEQAYTWFHQHSISELSHSGHKQGESHMVYSTVIAVISSLSPDVSGQHPNPESPKREVRRNSTASH</sequence>
<dbReference type="EMBL" id="JAUKTV010000021">
    <property type="protein sequence ID" value="KAK0704208.1"/>
    <property type="molecule type" value="Genomic_DNA"/>
</dbReference>
<gene>
    <name evidence="2" type="ORF">B0T21DRAFT_353164</name>
</gene>
<dbReference type="AlphaFoldDB" id="A0AA40DLG8"/>
<feature type="compositionally biased region" description="Polar residues" evidence="1">
    <location>
        <begin position="164"/>
        <end position="173"/>
    </location>
</feature>
<reference evidence="2" key="1">
    <citation type="submission" date="2023-06" db="EMBL/GenBank/DDBJ databases">
        <title>Genome-scale phylogeny and comparative genomics of the fungal order Sordariales.</title>
        <authorList>
            <consortium name="Lawrence Berkeley National Laboratory"/>
            <person name="Hensen N."/>
            <person name="Bonometti L."/>
            <person name="Westerberg I."/>
            <person name="Brannstrom I.O."/>
            <person name="Guillou S."/>
            <person name="Cros-Aarteil S."/>
            <person name="Calhoun S."/>
            <person name="Haridas S."/>
            <person name="Kuo A."/>
            <person name="Mondo S."/>
            <person name="Pangilinan J."/>
            <person name="Riley R."/>
            <person name="Labutti K."/>
            <person name="Andreopoulos B."/>
            <person name="Lipzen A."/>
            <person name="Chen C."/>
            <person name="Yanf M."/>
            <person name="Daum C."/>
            <person name="Ng V."/>
            <person name="Clum A."/>
            <person name="Steindorff A."/>
            <person name="Ohm R."/>
            <person name="Martin F."/>
            <person name="Silar P."/>
            <person name="Natvig D."/>
            <person name="Lalanne C."/>
            <person name="Gautier V."/>
            <person name="Ament-Velasquez S.L."/>
            <person name="Kruys A."/>
            <person name="Hutchinson M.I."/>
            <person name="Powell A.J."/>
            <person name="Barry K."/>
            <person name="Miller A.N."/>
            <person name="Grigoriev I.V."/>
            <person name="Debuchy R."/>
            <person name="Gladieux P."/>
            <person name="Thoren M.H."/>
            <person name="Johannesson H."/>
        </authorList>
    </citation>
    <scope>NUCLEOTIDE SEQUENCE</scope>
    <source>
        <strain evidence="2">CBS 540.89</strain>
    </source>
</reference>
<evidence type="ECO:0000256" key="1">
    <source>
        <dbReference type="SAM" id="MobiDB-lite"/>
    </source>
</evidence>
<keyword evidence="3" id="KW-1185">Reference proteome</keyword>
<organism evidence="2 3">
    <name type="scientific">Apiosordaria backusii</name>
    <dbReference type="NCBI Taxonomy" id="314023"/>
    <lineage>
        <taxon>Eukaryota</taxon>
        <taxon>Fungi</taxon>
        <taxon>Dikarya</taxon>
        <taxon>Ascomycota</taxon>
        <taxon>Pezizomycotina</taxon>
        <taxon>Sordariomycetes</taxon>
        <taxon>Sordariomycetidae</taxon>
        <taxon>Sordariales</taxon>
        <taxon>Lasiosphaeriaceae</taxon>
        <taxon>Apiosordaria</taxon>
    </lineage>
</organism>
<accession>A0AA40DLG8</accession>
<feature type="region of interest" description="Disordered" evidence="1">
    <location>
        <begin position="164"/>
        <end position="189"/>
    </location>
</feature>